<reference evidence="4 5" key="1">
    <citation type="journal article" date="2019" name="Commun. Biol.">
        <title>The bagworm genome reveals a unique fibroin gene that provides high tensile strength.</title>
        <authorList>
            <person name="Kono N."/>
            <person name="Nakamura H."/>
            <person name="Ohtoshi R."/>
            <person name="Tomita M."/>
            <person name="Numata K."/>
            <person name="Arakawa K."/>
        </authorList>
    </citation>
    <scope>NUCLEOTIDE SEQUENCE [LARGE SCALE GENOMIC DNA]</scope>
</reference>
<dbReference type="AlphaFoldDB" id="A0A4C2AD07"/>
<proteinExistence type="predicted"/>
<dbReference type="Gene3D" id="2.120.10.30">
    <property type="entry name" value="TolB, C-terminal domain"/>
    <property type="match status" value="2"/>
</dbReference>
<protein>
    <submittedName>
        <fullName evidence="4">Low-density lipoprotein receptor-related protein 5</fullName>
    </submittedName>
</protein>
<dbReference type="Gene3D" id="2.10.25.10">
    <property type="entry name" value="Laminin"/>
    <property type="match status" value="1"/>
</dbReference>
<dbReference type="InterPro" id="IPR050778">
    <property type="entry name" value="Cueball_EGF_LRP_Nidogen"/>
</dbReference>
<keyword evidence="4" id="KW-0449">Lipoprotein</keyword>
<feature type="region of interest" description="Disordered" evidence="3">
    <location>
        <begin position="193"/>
        <end position="223"/>
    </location>
</feature>
<dbReference type="InterPro" id="IPR011042">
    <property type="entry name" value="6-blade_b-propeller_TolB-like"/>
</dbReference>
<dbReference type="PANTHER" id="PTHR46513:SF13">
    <property type="entry name" value="EGF-LIKE DOMAIN-CONTAINING PROTEIN"/>
    <property type="match status" value="1"/>
</dbReference>
<evidence type="ECO:0000256" key="2">
    <source>
        <dbReference type="ARBA" id="ARBA00022737"/>
    </source>
</evidence>
<gene>
    <name evidence="4" type="primary">Lrp5</name>
    <name evidence="4" type="ORF">EVAR_93759_1</name>
</gene>
<comment type="caution">
    <text evidence="4">The sequence shown here is derived from an EMBL/GenBank/DDBJ whole genome shotgun (WGS) entry which is preliminary data.</text>
</comment>
<keyword evidence="2" id="KW-0677">Repeat</keyword>
<keyword evidence="4" id="KW-0675">Receptor</keyword>
<keyword evidence="1" id="KW-0245">EGF-like domain</keyword>
<dbReference type="OrthoDB" id="9990982at2759"/>
<dbReference type="SUPFAM" id="SSF63825">
    <property type="entry name" value="YWTD domain"/>
    <property type="match status" value="2"/>
</dbReference>
<sequence length="357" mass="40048">MESPRAIAADPRKGYLFWTDWNNRRRVSSGAHAAGTERITVVRVDWRPNGITLDYAAERVYWIDARPILSTRRSTTAPPTRSAARARDAFASVRAHLVRVARVLDRLAQQQRGAGRQVARRGRRRRSANADATLRPQSTSEPVQRRGSAAPCETDNGGCSHLCLVESATVRRCACPHVMRLATDGVRCEPHERVARRRGAAPRPRRARRSHHPHGVGPAVSATDLAAVPRRRLRALLDRRRGELAVYCTFMDSYFERFNLRSIVLFKNLMVCDSQTNEIKRTGLTRGPLRTVVDTGLESPRGFALDWLAHLLFYTSARPGGDVIAVHPGRRTARALVRRERRTTSSPAWPLIRAGEL</sequence>
<name>A0A4C2AD07_EUMVA</name>
<dbReference type="PANTHER" id="PTHR46513">
    <property type="entry name" value="VITELLOGENIN RECEPTOR-LIKE PROTEIN-RELATED-RELATED"/>
    <property type="match status" value="1"/>
</dbReference>
<feature type="region of interest" description="Disordered" evidence="3">
    <location>
        <begin position="109"/>
        <end position="152"/>
    </location>
</feature>
<dbReference type="SMART" id="SM00135">
    <property type="entry name" value="LY"/>
    <property type="match status" value="3"/>
</dbReference>
<evidence type="ECO:0000256" key="1">
    <source>
        <dbReference type="ARBA" id="ARBA00022536"/>
    </source>
</evidence>
<dbReference type="EMBL" id="BGZK01003156">
    <property type="protein sequence ID" value="GBP98526.1"/>
    <property type="molecule type" value="Genomic_DNA"/>
</dbReference>
<keyword evidence="5" id="KW-1185">Reference proteome</keyword>
<accession>A0A4C2AD07</accession>
<feature type="compositionally biased region" description="Basic residues" evidence="3">
    <location>
        <begin position="194"/>
        <end position="214"/>
    </location>
</feature>
<dbReference type="STRING" id="151549.A0A4C2AD07"/>
<evidence type="ECO:0000256" key="3">
    <source>
        <dbReference type="SAM" id="MobiDB-lite"/>
    </source>
</evidence>
<dbReference type="InterPro" id="IPR000033">
    <property type="entry name" value="LDLR_classB_rpt"/>
</dbReference>
<dbReference type="Proteomes" id="UP000299102">
    <property type="component" value="Unassembled WGS sequence"/>
</dbReference>
<feature type="compositionally biased region" description="Basic residues" evidence="3">
    <location>
        <begin position="118"/>
        <end position="127"/>
    </location>
</feature>
<organism evidence="4 5">
    <name type="scientific">Eumeta variegata</name>
    <name type="common">Bagworm moth</name>
    <name type="synonym">Eumeta japonica</name>
    <dbReference type="NCBI Taxonomy" id="151549"/>
    <lineage>
        <taxon>Eukaryota</taxon>
        <taxon>Metazoa</taxon>
        <taxon>Ecdysozoa</taxon>
        <taxon>Arthropoda</taxon>
        <taxon>Hexapoda</taxon>
        <taxon>Insecta</taxon>
        <taxon>Pterygota</taxon>
        <taxon>Neoptera</taxon>
        <taxon>Endopterygota</taxon>
        <taxon>Lepidoptera</taxon>
        <taxon>Glossata</taxon>
        <taxon>Ditrysia</taxon>
        <taxon>Tineoidea</taxon>
        <taxon>Psychidae</taxon>
        <taxon>Oiketicinae</taxon>
        <taxon>Eumeta</taxon>
    </lineage>
</organism>
<dbReference type="SUPFAM" id="SSF57196">
    <property type="entry name" value="EGF/Laminin"/>
    <property type="match status" value="1"/>
</dbReference>
<dbReference type="Pfam" id="PF14670">
    <property type="entry name" value="FXa_inhibition"/>
    <property type="match status" value="1"/>
</dbReference>
<evidence type="ECO:0000313" key="4">
    <source>
        <dbReference type="EMBL" id="GBP98526.1"/>
    </source>
</evidence>
<evidence type="ECO:0000313" key="5">
    <source>
        <dbReference type="Proteomes" id="UP000299102"/>
    </source>
</evidence>